<sequence length="837" mass="92085">MTASKKVELKIEPGFEGVIRLVAVPPITLELSLDRCIQDGRKYTLLIKGKQKNLSPPGGGEAPQCRVLIKAKSQGIERTCEVGAAMNIQGESCGIAAVVDALEAGFIGKGTAELSVVPDFPFAEACKLSGVISFDNPLDILGADAGQKVHLGKLVKFEPRIAPFFKTVKLRLSVFHTPSPKARRATPYSVFEWTQQEGETRTWRTGCAESDGAKLLTYLETNADQYAYDFVLEAFDEQSGQEVRYLLWDRPSALRFPKPVLKSFSVEFGRMTAELDNIDPGYKLPLELSLWRHDAWLQDPILEQLHVMNPVTRPAEALSSSMEFFFDLADYDVLTGESHFFGMLRIPRSLSGTENYVPISTVMKFDAAQFLPFDDDELWLEPQKKKGGPGQSKQLKTPKELATAVASSELKLRPQRLPHFGAITAGTREKNLLVSFKVVGEPVYWKDASPVFSVQDATGKSEVMKLDAKPTAENPRLYEALVPLDDKRIHGQKVKLQAKVSNPNAKLWGESVAAPPPGTLAYEGTPRLSDVTVKAVKLTDATSYLKVQARARHIPTGKSGATLAFRIQEIASDLPDPIPMPRVKFRYDLLKGEGGQCDSQGLLQARITDPLVVEELEPLLNGKGKGKFRLEACVVDNQGKVLNTDVPPVSIELGNSPNAVAGALIFGKLVPREFRQKVFSICADLKVNAQHLMACMAFETGREFSASTKNRAGHAAYGLIQFTPTAAKTLGTTVDVLKGLSEVAQLDYVHKYFRYWIDTKQKPLATLSDVYACIICPAAIGKPEDFQCYVQGGSTDKAFTANKNLARGKTFITKEDITVPVQRELDAGREIQFRFVG</sequence>
<evidence type="ECO:0000313" key="2">
    <source>
        <dbReference type="Proteomes" id="UP001291309"/>
    </source>
</evidence>
<dbReference type="RefSeq" id="WP_321545447.1">
    <property type="nucleotide sequence ID" value="NZ_JAXIVS010000003.1"/>
</dbReference>
<comment type="caution">
    <text evidence="1">The sequence shown here is derived from an EMBL/GenBank/DDBJ whole genome shotgun (WGS) entry which is preliminary data.</text>
</comment>
<evidence type="ECO:0008006" key="3">
    <source>
        <dbReference type="Google" id="ProtNLM"/>
    </source>
</evidence>
<dbReference type="Proteomes" id="UP001291309">
    <property type="component" value="Unassembled WGS sequence"/>
</dbReference>
<dbReference type="EMBL" id="JAXIVS010000003">
    <property type="protein sequence ID" value="MDY7226720.1"/>
    <property type="molecule type" value="Genomic_DNA"/>
</dbReference>
<proteinExistence type="predicted"/>
<organism evidence="1 2">
    <name type="scientific">Hyalangium rubrum</name>
    <dbReference type="NCBI Taxonomy" id="3103134"/>
    <lineage>
        <taxon>Bacteria</taxon>
        <taxon>Pseudomonadati</taxon>
        <taxon>Myxococcota</taxon>
        <taxon>Myxococcia</taxon>
        <taxon>Myxococcales</taxon>
        <taxon>Cystobacterineae</taxon>
        <taxon>Archangiaceae</taxon>
        <taxon>Hyalangium</taxon>
    </lineage>
</organism>
<keyword evidence="2" id="KW-1185">Reference proteome</keyword>
<name>A0ABU5H3Q6_9BACT</name>
<reference evidence="1 2" key="1">
    <citation type="submission" date="2023-12" db="EMBL/GenBank/DDBJ databases">
        <title>the genome sequence of Hyalangium sp. s54d21.</title>
        <authorList>
            <person name="Zhang X."/>
        </authorList>
    </citation>
    <scope>NUCLEOTIDE SEQUENCE [LARGE SCALE GENOMIC DNA]</scope>
    <source>
        <strain evidence="2">s54d21</strain>
    </source>
</reference>
<accession>A0ABU5H3Q6</accession>
<dbReference type="InterPro" id="IPR023346">
    <property type="entry name" value="Lysozyme-like_dom_sf"/>
</dbReference>
<dbReference type="SUPFAM" id="SSF53955">
    <property type="entry name" value="Lysozyme-like"/>
    <property type="match status" value="1"/>
</dbReference>
<evidence type="ECO:0000313" key="1">
    <source>
        <dbReference type="EMBL" id="MDY7226720.1"/>
    </source>
</evidence>
<protein>
    <recommendedName>
        <fullName evidence="3">Transglycosylase SLT domain-containing protein</fullName>
    </recommendedName>
</protein>
<gene>
    <name evidence="1" type="ORF">SYV04_09990</name>
</gene>